<dbReference type="AlphaFoldDB" id="A0A653D617"/>
<feature type="region of interest" description="Disordered" evidence="1">
    <location>
        <begin position="69"/>
        <end position="90"/>
    </location>
</feature>
<accession>A0A653D617</accession>
<gene>
    <name evidence="2" type="ORF">CALMAC_LOCUS14315</name>
</gene>
<dbReference type="OrthoDB" id="6783460at2759"/>
<keyword evidence="3" id="KW-1185">Reference proteome</keyword>
<organism evidence="2 3">
    <name type="scientific">Callosobruchus maculatus</name>
    <name type="common">Southern cowpea weevil</name>
    <name type="synonym">Pulse bruchid</name>
    <dbReference type="NCBI Taxonomy" id="64391"/>
    <lineage>
        <taxon>Eukaryota</taxon>
        <taxon>Metazoa</taxon>
        <taxon>Ecdysozoa</taxon>
        <taxon>Arthropoda</taxon>
        <taxon>Hexapoda</taxon>
        <taxon>Insecta</taxon>
        <taxon>Pterygota</taxon>
        <taxon>Neoptera</taxon>
        <taxon>Endopterygota</taxon>
        <taxon>Coleoptera</taxon>
        <taxon>Polyphaga</taxon>
        <taxon>Cucujiformia</taxon>
        <taxon>Chrysomeloidea</taxon>
        <taxon>Chrysomelidae</taxon>
        <taxon>Bruchinae</taxon>
        <taxon>Bruchini</taxon>
        <taxon>Callosobruchus</taxon>
    </lineage>
</organism>
<evidence type="ECO:0000256" key="1">
    <source>
        <dbReference type="SAM" id="MobiDB-lite"/>
    </source>
</evidence>
<protein>
    <submittedName>
        <fullName evidence="2">Uncharacterized protein</fullName>
    </submittedName>
</protein>
<sequence length="116" mass="13449">MLGNKCSYMNCSNSRKNTPGMMRPDTENGFCCVELIQDSRKGVMQPLFQLPTIPSKKHTEEEIVFLTPEKQDEVSEPSVGTETSFISDTTASSPRKINIEVYRYEERNKRKYKKYR</sequence>
<dbReference type="EMBL" id="CAACVG010010101">
    <property type="protein sequence ID" value="VEN55011.1"/>
    <property type="molecule type" value="Genomic_DNA"/>
</dbReference>
<dbReference type="Proteomes" id="UP000410492">
    <property type="component" value="Unassembled WGS sequence"/>
</dbReference>
<evidence type="ECO:0000313" key="2">
    <source>
        <dbReference type="EMBL" id="VEN55011.1"/>
    </source>
</evidence>
<reference evidence="2 3" key="1">
    <citation type="submission" date="2019-01" db="EMBL/GenBank/DDBJ databases">
        <authorList>
            <person name="Sayadi A."/>
        </authorList>
    </citation>
    <scope>NUCLEOTIDE SEQUENCE [LARGE SCALE GENOMIC DNA]</scope>
</reference>
<feature type="non-terminal residue" evidence="2">
    <location>
        <position position="116"/>
    </location>
</feature>
<evidence type="ECO:0000313" key="3">
    <source>
        <dbReference type="Proteomes" id="UP000410492"/>
    </source>
</evidence>
<name>A0A653D617_CALMS</name>
<proteinExistence type="predicted"/>
<feature type="compositionally biased region" description="Polar residues" evidence="1">
    <location>
        <begin position="78"/>
        <end position="90"/>
    </location>
</feature>